<evidence type="ECO:0000256" key="4">
    <source>
        <dbReference type="ARBA" id="ARBA00013650"/>
    </source>
</evidence>
<reference evidence="17" key="1">
    <citation type="submission" date="2015-02" db="EMBL/GenBank/DDBJ databases">
        <title>Genome sequencing for Strongylocentrotus purpuratus.</title>
        <authorList>
            <person name="Murali S."/>
            <person name="Liu Y."/>
            <person name="Vee V."/>
            <person name="English A."/>
            <person name="Wang M."/>
            <person name="Skinner E."/>
            <person name="Han Y."/>
            <person name="Muzny D.M."/>
            <person name="Worley K.C."/>
            <person name="Gibbs R.A."/>
        </authorList>
    </citation>
    <scope>NUCLEOTIDE SEQUENCE</scope>
</reference>
<dbReference type="InterPro" id="IPR019533">
    <property type="entry name" value="Peptidase_S26"/>
</dbReference>
<sequence>MSAGRQAFRVFAGGFTLGVGGSLAFFDNIGYFATVSGKSMQPVLNPDNAKQRDVLFLSRWAVRDYNIERGDVVSLISPHHPREVLIKRVIALEGDTIRTLGYKNRYVTVPEGHCWLEGDHRVVSLDSNYFGPIALGLLHAKASHIVWPFSRCQKVESLQPADRPILMGESLAAALVEMFVANENSLSVELQDEFGIIGDKT</sequence>
<dbReference type="OMA" id="WIPVIAW"/>
<evidence type="ECO:0000256" key="6">
    <source>
        <dbReference type="ARBA" id="ARBA00022692"/>
    </source>
</evidence>
<evidence type="ECO:0000256" key="10">
    <source>
        <dbReference type="ARBA" id="ARBA00023128"/>
    </source>
</evidence>
<dbReference type="CTD" id="83943"/>
<evidence type="ECO:0000256" key="12">
    <source>
        <dbReference type="ARBA" id="ARBA00032718"/>
    </source>
</evidence>
<evidence type="ECO:0000256" key="2">
    <source>
        <dbReference type="ARBA" id="ARBA00007066"/>
    </source>
</evidence>
<dbReference type="PRINTS" id="PR00727">
    <property type="entry name" value="LEADERPTASE"/>
</dbReference>
<evidence type="ECO:0000259" key="15">
    <source>
        <dbReference type="Pfam" id="PF10502"/>
    </source>
</evidence>
<dbReference type="GO" id="GO:0006627">
    <property type="term" value="P:protein processing involved in protein targeting to mitochondrion"/>
    <property type="evidence" value="ECO:0000318"/>
    <property type="project" value="GO_Central"/>
</dbReference>
<dbReference type="EnsemblMetazoa" id="XM_011665916">
    <property type="protein sequence ID" value="XP_011664218"/>
    <property type="gene ID" value="LOC100888124"/>
</dbReference>
<keyword evidence="9 14" id="KW-1133">Transmembrane helix</keyword>
<feature type="active site" evidence="13">
    <location>
        <position position="87"/>
    </location>
</feature>
<evidence type="ECO:0000313" key="16">
    <source>
        <dbReference type="EnsemblMetazoa" id="XP_011664218"/>
    </source>
</evidence>
<keyword evidence="8" id="KW-0378">Hydrolase</keyword>
<dbReference type="GO" id="GO:0004175">
    <property type="term" value="F:endopeptidase activity"/>
    <property type="evidence" value="ECO:0000318"/>
    <property type="project" value="GO_Central"/>
</dbReference>
<dbReference type="InterPro" id="IPR036286">
    <property type="entry name" value="LexA/Signal_pep-like_sf"/>
</dbReference>
<dbReference type="KEGG" id="spu:100888124"/>
<evidence type="ECO:0000256" key="13">
    <source>
        <dbReference type="PIRSR" id="PIRSR600223-1"/>
    </source>
</evidence>
<dbReference type="FunFam" id="2.10.109.10:FF:000005">
    <property type="entry name" value="Mitochondrial inner membrane protease subunit"/>
    <property type="match status" value="1"/>
</dbReference>
<comment type="subcellular location">
    <subcellularLocation>
        <location evidence="1">Mitochondrion inner membrane</location>
        <topology evidence="1">Single-pass membrane protein</topology>
    </subcellularLocation>
</comment>
<comment type="subunit">
    <text evidence="3">Heterodimer of 2 subunits, IMMPL1 and IMMPL2.</text>
</comment>
<feature type="domain" description="Peptidase S26" evidence="15">
    <location>
        <begin position="104"/>
        <end position="147"/>
    </location>
</feature>
<dbReference type="Proteomes" id="UP000007110">
    <property type="component" value="Unassembled WGS sequence"/>
</dbReference>
<keyword evidence="10" id="KW-0496">Mitochondrion</keyword>
<evidence type="ECO:0000256" key="14">
    <source>
        <dbReference type="SAM" id="Phobius"/>
    </source>
</evidence>
<reference evidence="16" key="2">
    <citation type="submission" date="2021-01" db="UniProtKB">
        <authorList>
            <consortium name="EnsemblMetazoa"/>
        </authorList>
    </citation>
    <scope>IDENTIFICATION</scope>
</reference>
<dbReference type="GO" id="GO:0004252">
    <property type="term" value="F:serine-type endopeptidase activity"/>
    <property type="evidence" value="ECO:0007669"/>
    <property type="project" value="InterPro"/>
</dbReference>
<dbReference type="RefSeq" id="XP_011664218.2">
    <property type="nucleotide sequence ID" value="XM_011665916.2"/>
</dbReference>
<keyword evidence="11 14" id="KW-0472">Membrane</keyword>
<dbReference type="InParanoid" id="A0A7M7HD45"/>
<organism evidence="16 17">
    <name type="scientific">Strongylocentrotus purpuratus</name>
    <name type="common">Purple sea urchin</name>
    <dbReference type="NCBI Taxonomy" id="7668"/>
    <lineage>
        <taxon>Eukaryota</taxon>
        <taxon>Metazoa</taxon>
        <taxon>Echinodermata</taxon>
        <taxon>Eleutherozoa</taxon>
        <taxon>Echinozoa</taxon>
        <taxon>Echinoidea</taxon>
        <taxon>Euechinoidea</taxon>
        <taxon>Echinacea</taxon>
        <taxon>Camarodonta</taxon>
        <taxon>Echinidea</taxon>
        <taxon>Strongylocentrotidae</taxon>
        <taxon>Strongylocentrotus</taxon>
    </lineage>
</organism>
<feature type="domain" description="Peptidase S26" evidence="15">
    <location>
        <begin position="33"/>
        <end position="98"/>
    </location>
</feature>
<accession>A0A7M7HD45</accession>
<dbReference type="PANTHER" id="PTHR46041">
    <property type="entry name" value="MITOCHONDRIAL INNER MEMBRANE PROTEASE SUBUNIT 2"/>
    <property type="match status" value="1"/>
</dbReference>
<dbReference type="GO" id="GO:0042720">
    <property type="term" value="C:mitochondrial inner membrane peptidase complex"/>
    <property type="evidence" value="ECO:0000318"/>
    <property type="project" value="GO_Central"/>
</dbReference>
<dbReference type="AlphaFoldDB" id="A0A7M7HD45"/>
<keyword evidence="5" id="KW-0645">Protease</keyword>
<dbReference type="CDD" id="cd06530">
    <property type="entry name" value="S26_SPase_I"/>
    <property type="match status" value="1"/>
</dbReference>
<dbReference type="Pfam" id="PF10502">
    <property type="entry name" value="Peptidase_S26"/>
    <property type="match status" value="2"/>
</dbReference>
<evidence type="ECO:0000256" key="3">
    <source>
        <dbReference type="ARBA" id="ARBA00011805"/>
    </source>
</evidence>
<evidence type="ECO:0000256" key="8">
    <source>
        <dbReference type="ARBA" id="ARBA00022801"/>
    </source>
</evidence>
<dbReference type="FunCoup" id="A0A7M7HD45">
    <property type="interactions" value="594"/>
</dbReference>
<dbReference type="SUPFAM" id="SSF51306">
    <property type="entry name" value="LexA/Signal peptidase"/>
    <property type="match status" value="1"/>
</dbReference>
<comment type="similarity">
    <text evidence="2">Belongs to the peptidase S26 family. IMP2 subfamily.</text>
</comment>
<proteinExistence type="inferred from homology"/>
<protein>
    <recommendedName>
        <fullName evidence="4">Mitochondrial inner membrane protease subunit 2</fullName>
    </recommendedName>
    <alternativeName>
        <fullName evidence="12">IMP2-like protein</fullName>
    </alternativeName>
</protein>
<feature type="transmembrane region" description="Helical" evidence="14">
    <location>
        <begin position="7"/>
        <end position="26"/>
    </location>
</feature>
<dbReference type="GeneID" id="100888124"/>
<feature type="active site" evidence="13">
    <location>
        <position position="39"/>
    </location>
</feature>
<evidence type="ECO:0000256" key="9">
    <source>
        <dbReference type="ARBA" id="ARBA00022989"/>
    </source>
</evidence>
<keyword evidence="7" id="KW-0999">Mitochondrion inner membrane</keyword>
<dbReference type="InterPro" id="IPR000223">
    <property type="entry name" value="Pept_S26A_signal_pept_1"/>
</dbReference>
<dbReference type="GO" id="GO:0006465">
    <property type="term" value="P:signal peptide processing"/>
    <property type="evidence" value="ECO:0007669"/>
    <property type="project" value="InterPro"/>
</dbReference>
<evidence type="ECO:0000256" key="5">
    <source>
        <dbReference type="ARBA" id="ARBA00022670"/>
    </source>
</evidence>
<evidence type="ECO:0000256" key="11">
    <source>
        <dbReference type="ARBA" id="ARBA00023136"/>
    </source>
</evidence>
<evidence type="ECO:0000256" key="7">
    <source>
        <dbReference type="ARBA" id="ARBA00022792"/>
    </source>
</evidence>
<dbReference type="InterPro" id="IPR037730">
    <property type="entry name" value="IMP2"/>
</dbReference>
<evidence type="ECO:0000256" key="1">
    <source>
        <dbReference type="ARBA" id="ARBA00004434"/>
    </source>
</evidence>
<keyword evidence="17" id="KW-1185">Reference proteome</keyword>
<name>A0A7M7HD45_STRPU</name>
<keyword evidence="6 14" id="KW-0812">Transmembrane</keyword>
<dbReference type="OrthoDB" id="9996127at2759"/>
<dbReference type="PANTHER" id="PTHR46041:SF2">
    <property type="entry name" value="MITOCHONDRIAL INNER MEMBRANE PROTEASE SUBUNIT 2"/>
    <property type="match status" value="1"/>
</dbReference>
<dbReference type="Gene3D" id="2.10.109.10">
    <property type="entry name" value="Umud Fragment, subunit A"/>
    <property type="match status" value="1"/>
</dbReference>
<evidence type="ECO:0000313" key="17">
    <source>
        <dbReference type="Proteomes" id="UP000007110"/>
    </source>
</evidence>